<protein>
    <submittedName>
        <fullName evidence="2">Uncharacterized protein</fullName>
    </submittedName>
</protein>
<keyword evidence="1" id="KW-1133">Transmembrane helix</keyword>
<keyword evidence="3" id="KW-1185">Reference proteome</keyword>
<dbReference type="RefSeq" id="WP_344051729.1">
    <property type="nucleotide sequence ID" value="NZ_BAAAPK010000001.1"/>
</dbReference>
<name>A0ABN2G5H4_9MICO</name>
<feature type="transmembrane region" description="Helical" evidence="1">
    <location>
        <begin position="15"/>
        <end position="35"/>
    </location>
</feature>
<keyword evidence="1" id="KW-0812">Transmembrane</keyword>
<keyword evidence="1" id="KW-0472">Membrane</keyword>
<gene>
    <name evidence="2" type="ORF">GCM10009807_07370</name>
</gene>
<feature type="transmembrane region" description="Helical" evidence="1">
    <location>
        <begin position="55"/>
        <end position="74"/>
    </location>
</feature>
<evidence type="ECO:0000313" key="3">
    <source>
        <dbReference type="Proteomes" id="UP001500596"/>
    </source>
</evidence>
<dbReference type="Proteomes" id="UP001500596">
    <property type="component" value="Unassembled WGS sequence"/>
</dbReference>
<sequence length="161" mass="16351">MTGPAGASGGPVRPAVAWGLATVTFVALLIFGLGMTSLVLNADIVATPGLGQLPGVFATTAATAAFGLSLWLTLRAAPPSYLGALWAAIACVVAYVIAIWLGVLVASSELATATEVAGRIATSWFGLVVALTGAVAAAGGIALARTRSQRPRWPWEDEFDE</sequence>
<feature type="transmembrane region" description="Helical" evidence="1">
    <location>
        <begin position="123"/>
        <end position="144"/>
    </location>
</feature>
<proteinExistence type="predicted"/>
<evidence type="ECO:0000256" key="1">
    <source>
        <dbReference type="SAM" id="Phobius"/>
    </source>
</evidence>
<organism evidence="2 3">
    <name type="scientific">Microbacterium lacus</name>
    <dbReference type="NCBI Taxonomy" id="415217"/>
    <lineage>
        <taxon>Bacteria</taxon>
        <taxon>Bacillati</taxon>
        <taxon>Actinomycetota</taxon>
        <taxon>Actinomycetes</taxon>
        <taxon>Micrococcales</taxon>
        <taxon>Microbacteriaceae</taxon>
        <taxon>Microbacterium</taxon>
    </lineage>
</organism>
<reference evidence="2 3" key="1">
    <citation type="journal article" date="2019" name="Int. J. Syst. Evol. Microbiol.">
        <title>The Global Catalogue of Microorganisms (GCM) 10K type strain sequencing project: providing services to taxonomists for standard genome sequencing and annotation.</title>
        <authorList>
            <consortium name="The Broad Institute Genomics Platform"/>
            <consortium name="The Broad Institute Genome Sequencing Center for Infectious Disease"/>
            <person name="Wu L."/>
            <person name="Ma J."/>
        </authorList>
    </citation>
    <scope>NUCLEOTIDE SEQUENCE [LARGE SCALE GENOMIC DNA]</scope>
    <source>
        <strain evidence="2 3">JCM 15575</strain>
    </source>
</reference>
<accession>A0ABN2G5H4</accession>
<feature type="transmembrane region" description="Helical" evidence="1">
    <location>
        <begin position="81"/>
        <end position="103"/>
    </location>
</feature>
<evidence type="ECO:0000313" key="2">
    <source>
        <dbReference type="EMBL" id="GAA1665727.1"/>
    </source>
</evidence>
<comment type="caution">
    <text evidence="2">The sequence shown here is derived from an EMBL/GenBank/DDBJ whole genome shotgun (WGS) entry which is preliminary data.</text>
</comment>
<dbReference type="EMBL" id="BAAAPK010000001">
    <property type="protein sequence ID" value="GAA1665727.1"/>
    <property type="molecule type" value="Genomic_DNA"/>
</dbReference>